<dbReference type="InterPro" id="IPR051081">
    <property type="entry name" value="HTH_MetalResp_TranReg"/>
</dbReference>
<keyword evidence="1" id="KW-0805">Transcription regulation</keyword>
<dbReference type="SUPFAM" id="SSF46785">
    <property type="entry name" value="Winged helix' DNA-binding domain"/>
    <property type="match status" value="1"/>
</dbReference>
<dbReference type="InterPro" id="IPR036390">
    <property type="entry name" value="WH_DNA-bd_sf"/>
</dbReference>
<sequence>MTDLELLHIITMPTRYQILMLLLNHHYCGKALSAKLGISESAVSQHLQVLKNCGLVTGLRIDYQMHYQVNKDLMLRAANALCQALSETEKTHWDQENCDCEFAASCSRRGASRKS</sequence>
<dbReference type="PRINTS" id="PR00778">
    <property type="entry name" value="HTHARSR"/>
</dbReference>
<dbReference type="RefSeq" id="WP_177291515.1">
    <property type="nucleotide sequence ID" value="NZ_JBBMFJ010000023.1"/>
</dbReference>
<name>A0ABV1HNX0_9FIRM</name>
<dbReference type="PROSITE" id="PS50987">
    <property type="entry name" value="HTH_ARSR_2"/>
    <property type="match status" value="1"/>
</dbReference>
<keyword evidence="3" id="KW-0804">Transcription</keyword>
<dbReference type="InterPro" id="IPR001845">
    <property type="entry name" value="HTH_ArsR_DNA-bd_dom"/>
</dbReference>
<evidence type="ECO:0000256" key="1">
    <source>
        <dbReference type="ARBA" id="ARBA00023015"/>
    </source>
</evidence>
<gene>
    <name evidence="5" type="ORF">WMO41_11055</name>
</gene>
<accession>A0ABV1HNX0</accession>
<keyword evidence="2" id="KW-0238">DNA-binding</keyword>
<dbReference type="NCBIfam" id="NF033788">
    <property type="entry name" value="HTH_metalloreg"/>
    <property type="match status" value="1"/>
</dbReference>
<dbReference type="CDD" id="cd00090">
    <property type="entry name" value="HTH_ARSR"/>
    <property type="match status" value="1"/>
</dbReference>
<dbReference type="SMART" id="SM00418">
    <property type="entry name" value="HTH_ARSR"/>
    <property type="match status" value="1"/>
</dbReference>
<dbReference type="Gene3D" id="1.10.10.10">
    <property type="entry name" value="Winged helix-like DNA-binding domain superfamily/Winged helix DNA-binding domain"/>
    <property type="match status" value="1"/>
</dbReference>
<dbReference type="InterPro" id="IPR011991">
    <property type="entry name" value="ArsR-like_HTH"/>
</dbReference>
<dbReference type="PANTHER" id="PTHR33154:SF33">
    <property type="entry name" value="TRANSCRIPTIONAL REPRESSOR SDPR"/>
    <property type="match status" value="1"/>
</dbReference>
<feature type="domain" description="HTH arsR-type" evidence="4">
    <location>
        <begin position="1"/>
        <end position="89"/>
    </location>
</feature>
<keyword evidence="6" id="KW-1185">Reference proteome</keyword>
<comment type="caution">
    <text evidence="5">The sequence shown here is derived from an EMBL/GenBank/DDBJ whole genome shotgun (WGS) entry which is preliminary data.</text>
</comment>
<evidence type="ECO:0000313" key="6">
    <source>
        <dbReference type="Proteomes" id="UP001437460"/>
    </source>
</evidence>
<evidence type="ECO:0000313" key="5">
    <source>
        <dbReference type="EMBL" id="MEQ2563693.1"/>
    </source>
</evidence>
<dbReference type="Pfam" id="PF01022">
    <property type="entry name" value="HTH_5"/>
    <property type="match status" value="1"/>
</dbReference>
<dbReference type="EMBL" id="JBBMFJ010000023">
    <property type="protein sequence ID" value="MEQ2563693.1"/>
    <property type="molecule type" value="Genomic_DNA"/>
</dbReference>
<dbReference type="Proteomes" id="UP001437460">
    <property type="component" value="Unassembled WGS sequence"/>
</dbReference>
<evidence type="ECO:0000256" key="2">
    <source>
        <dbReference type="ARBA" id="ARBA00023125"/>
    </source>
</evidence>
<dbReference type="InterPro" id="IPR036388">
    <property type="entry name" value="WH-like_DNA-bd_sf"/>
</dbReference>
<evidence type="ECO:0000256" key="3">
    <source>
        <dbReference type="ARBA" id="ARBA00023163"/>
    </source>
</evidence>
<proteinExistence type="predicted"/>
<reference evidence="5 6" key="1">
    <citation type="submission" date="2024-03" db="EMBL/GenBank/DDBJ databases">
        <title>Human intestinal bacterial collection.</title>
        <authorList>
            <person name="Pauvert C."/>
            <person name="Hitch T.C.A."/>
            <person name="Clavel T."/>
        </authorList>
    </citation>
    <scope>NUCLEOTIDE SEQUENCE [LARGE SCALE GENOMIC DNA]</scope>
    <source>
        <strain evidence="5 6">CLA-AP-H27</strain>
    </source>
</reference>
<organism evidence="5 6">
    <name type="scientific">Ventrimonas faecis</name>
    <dbReference type="NCBI Taxonomy" id="3133170"/>
    <lineage>
        <taxon>Bacteria</taxon>
        <taxon>Bacillati</taxon>
        <taxon>Bacillota</taxon>
        <taxon>Clostridia</taxon>
        <taxon>Lachnospirales</taxon>
        <taxon>Lachnospiraceae</taxon>
        <taxon>Ventrimonas</taxon>
    </lineage>
</organism>
<evidence type="ECO:0000259" key="4">
    <source>
        <dbReference type="PROSITE" id="PS50987"/>
    </source>
</evidence>
<dbReference type="PANTHER" id="PTHR33154">
    <property type="entry name" value="TRANSCRIPTIONAL REGULATOR, ARSR FAMILY"/>
    <property type="match status" value="1"/>
</dbReference>
<protein>
    <submittedName>
        <fullName evidence="5">Winged helix-turn-helix domain-containing protein</fullName>
    </submittedName>
</protein>